<dbReference type="Pfam" id="PF17786">
    <property type="entry name" value="Mannosidase_ig"/>
    <property type="match status" value="1"/>
</dbReference>
<dbReference type="InterPro" id="IPR013783">
    <property type="entry name" value="Ig-like_fold"/>
</dbReference>
<gene>
    <name evidence="9" type="ORF">SAMN05444362_111122</name>
</gene>
<feature type="domain" description="Exo-beta-D-glucosaminidase Ig-fold" evidence="7">
    <location>
        <begin position="761"/>
        <end position="867"/>
    </location>
</feature>
<dbReference type="PANTHER" id="PTHR43536:SF1">
    <property type="entry name" value="MANNOSYLGLYCOPROTEIN ENDO-BETA-MANNOSIDASE"/>
    <property type="match status" value="1"/>
</dbReference>
<dbReference type="Pfam" id="PF02836">
    <property type="entry name" value="Glyco_hydro_2_C"/>
    <property type="match status" value="1"/>
</dbReference>
<dbReference type="SUPFAM" id="SSF49303">
    <property type="entry name" value="beta-Galactosidase/glucuronidase domain"/>
    <property type="match status" value="3"/>
</dbReference>
<dbReference type="Gene3D" id="2.60.120.260">
    <property type="entry name" value="Galactose-binding domain-like"/>
    <property type="match status" value="1"/>
</dbReference>
<dbReference type="GO" id="GO:0005975">
    <property type="term" value="P:carbohydrate metabolic process"/>
    <property type="evidence" value="ECO:0007669"/>
    <property type="project" value="InterPro"/>
</dbReference>
<accession>A0A1M5FBY1</accession>
<dbReference type="Proteomes" id="UP000184480">
    <property type="component" value="Unassembled WGS sequence"/>
</dbReference>
<dbReference type="EMBL" id="FQUC01000011">
    <property type="protein sequence ID" value="SHF88976.1"/>
    <property type="molecule type" value="Genomic_DNA"/>
</dbReference>
<dbReference type="InterPro" id="IPR008979">
    <property type="entry name" value="Galactose-bd-like_sf"/>
</dbReference>
<protein>
    <submittedName>
        <fullName evidence="9">Exo-1,4-beta-D-glucosaminidase</fullName>
    </submittedName>
</protein>
<sequence>MVFKSSYSAIYILCCMLLLVSCGKNEKSEYKSIKLSENWKLHPSDSIVRQGEIIASQEQSVEGWFEAKVPSTVLGTLTANGLYGDAFVGKNITDIDKTQFDKSWWYRTEFDLPQLGDNQHVIIDFDGISYYANVWLNGKLVASRDSLYGTYRRFSFDITSFVTEKNTLAVEVFRGQAGDPNVGFADWNPRPADENMGIFREVTLKITGSAKLNNTYVHTKVNTQTLDEAWVTVETEVENLTDAPVNGELKGKIESISFTYPVSLQPNEKKKIVLTSEQVKDLHIKQPRLWWCNNMGNPELYDLELNFLTDNAVTYTDSVTFGIRQIEDFFDGDDRRGIKLNGKKVLLKSAGWTDDIFLRDTPETNELQVQYVKDMNMNMIRFENFWGTSQNIYDLCDKYGLLALVGWSCQWEWEAYYGKPCDETYGCILNDQEIDLIAESFADQVLWLRNHPSIIGWMPGSDMLPAPKLEEKYLAFLKESDSSRPYIGAAKERTSELSGKTGTKMAGPYEYVGPNYWYIDTKFGGAFGFNTETGIGAQLPVLESIEKFIPKDKLWPLNDYWGFHCTASATAMNSLKVLTEVMDNKYGKADNLEDYLLKADLINYDGTRAMFEAFRANIDKTTGIVQWMLNSAWPSLYWQLYDYYKVPTAAYYSVKKANQPIQLIYNYGTNAIHAVNETMSDIKGHKAVIQVFDTKSKLLDKKEVEVTLTTNTASEIFKLQELTGNIFVDTKIFNEEGELVADNFYCISAKQDEYDWDKTDWVHTSAKAYSDFKDLAQLPAITLDVKCEKAESGNDVVYSVTIKNTSSDISFFNNLKLKDNNGDIICPAFWSDNYISILPGEEKMLKCKISKHDMPDSTVTLEVKGWNCSRMSMGV</sequence>
<dbReference type="InterPro" id="IPR017853">
    <property type="entry name" value="GH"/>
</dbReference>
<dbReference type="InterPro" id="IPR006103">
    <property type="entry name" value="Glyco_hydro_2_cat"/>
</dbReference>
<evidence type="ECO:0000259" key="8">
    <source>
        <dbReference type="Pfam" id="PF22666"/>
    </source>
</evidence>
<dbReference type="GO" id="GO:0004553">
    <property type="term" value="F:hydrolase activity, hydrolyzing O-glycosyl compounds"/>
    <property type="evidence" value="ECO:0007669"/>
    <property type="project" value="InterPro"/>
</dbReference>
<evidence type="ECO:0000256" key="2">
    <source>
        <dbReference type="ARBA" id="ARBA00022801"/>
    </source>
</evidence>
<organism evidence="9 10">
    <name type="scientific">Dysgonomonas macrotermitis</name>
    <dbReference type="NCBI Taxonomy" id="1346286"/>
    <lineage>
        <taxon>Bacteria</taxon>
        <taxon>Pseudomonadati</taxon>
        <taxon>Bacteroidota</taxon>
        <taxon>Bacteroidia</taxon>
        <taxon>Bacteroidales</taxon>
        <taxon>Dysgonomonadaceae</taxon>
        <taxon>Dysgonomonas</taxon>
    </lineage>
</organism>
<evidence type="ECO:0000313" key="10">
    <source>
        <dbReference type="Proteomes" id="UP000184480"/>
    </source>
</evidence>
<dbReference type="Gene3D" id="3.20.20.80">
    <property type="entry name" value="Glycosidases"/>
    <property type="match status" value="1"/>
</dbReference>
<dbReference type="InterPro" id="IPR041447">
    <property type="entry name" value="Mannosidase_ig"/>
</dbReference>
<dbReference type="Pfam" id="PF18368">
    <property type="entry name" value="Ig_GlcNase"/>
    <property type="match status" value="1"/>
</dbReference>
<dbReference type="InterPro" id="IPR041351">
    <property type="entry name" value="Ig_GlcNase"/>
</dbReference>
<feature type="domain" description="Beta-mannosidase-like galactose-binding" evidence="8">
    <location>
        <begin position="60"/>
        <end position="172"/>
    </location>
</feature>
<evidence type="ECO:0000256" key="1">
    <source>
        <dbReference type="ARBA" id="ARBA00007401"/>
    </source>
</evidence>
<evidence type="ECO:0000256" key="3">
    <source>
        <dbReference type="ARBA" id="ARBA00023295"/>
    </source>
</evidence>
<proteinExistence type="inferred from homology"/>
<keyword evidence="3" id="KW-0326">Glycosidase</keyword>
<evidence type="ECO:0000259" key="6">
    <source>
        <dbReference type="Pfam" id="PF17786"/>
    </source>
</evidence>
<dbReference type="PANTHER" id="PTHR43536">
    <property type="entry name" value="MANNOSYLGLYCOPROTEIN ENDO-BETA-MANNOSIDASE"/>
    <property type="match status" value="1"/>
</dbReference>
<comment type="similarity">
    <text evidence="1">Belongs to the glycosyl hydrolase 2 family.</text>
</comment>
<dbReference type="PROSITE" id="PS51257">
    <property type="entry name" value="PROKAR_LIPOPROTEIN"/>
    <property type="match status" value="1"/>
</dbReference>
<dbReference type="STRING" id="1346286.SAMN05444362_111122"/>
<evidence type="ECO:0000259" key="5">
    <source>
        <dbReference type="Pfam" id="PF02836"/>
    </source>
</evidence>
<evidence type="ECO:0000259" key="4">
    <source>
        <dbReference type="Pfam" id="PF00703"/>
    </source>
</evidence>
<name>A0A1M5FBY1_9BACT</name>
<dbReference type="InterPro" id="IPR043534">
    <property type="entry name" value="EBDG/EBM"/>
</dbReference>
<dbReference type="Pfam" id="PF22666">
    <property type="entry name" value="Glyco_hydro_2_N2"/>
    <property type="match status" value="1"/>
</dbReference>
<dbReference type="InterPro" id="IPR036156">
    <property type="entry name" value="Beta-gal/glucu_dom_sf"/>
</dbReference>
<dbReference type="SUPFAM" id="SSF49785">
    <property type="entry name" value="Galactose-binding domain-like"/>
    <property type="match status" value="1"/>
</dbReference>
<dbReference type="Gene3D" id="2.60.40.10">
    <property type="entry name" value="Immunoglobulins"/>
    <property type="match status" value="3"/>
</dbReference>
<feature type="domain" description="Mannosidase Ig/CBM-like" evidence="6">
    <location>
        <begin position="671"/>
        <end position="745"/>
    </location>
</feature>
<reference evidence="10" key="1">
    <citation type="submission" date="2016-11" db="EMBL/GenBank/DDBJ databases">
        <authorList>
            <person name="Varghese N."/>
            <person name="Submissions S."/>
        </authorList>
    </citation>
    <scope>NUCLEOTIDE SEQUENCE [LARGE SCALE GENOMIC DNA]</scope>
    <source>
        <strain evidence="10">DSM 27370</strain>
    </source>
</reference>
<dbReference type="AlphaFoldDB" id="A0A1M5FBY1"/>
<dbReference type="SUPFAM" id="SSF51445">
    <property type="entry name" value="(Trans)glycosidases"/>
    <property type="match status" value="1"/>
</dbReference>
<feature type="domain" description="Glycoside hydrolase family 2 catalytic" evidence="5">
    <location>
        <begin position="369"/>
        <end position="486"/>
    </location>
</feature>
<dbReference type="InterPro" id="IPR054593">
    <property type="entry name" value="Beta-mannosidase-like_N2"/>
</dbReference>
<feature type="domain" description="Glycoside hydrolase family 2 immunoglobulin-like beta-sandwich" evidence="4">
    <location>
        <begin position="212"/>
        <end position="324"/>
    </location>
</feature>
<dbReference type="Pfam" id="PF00703">
    <property type="entry name" value="Glyco_hydro_2"/>
    <property type="match status" value="1"/>
</dbReference>
<dbReference type="InterPro" id="IPR006102">
    <property type="entry name" value="Ig-like_GH2"/>
</dbReference>
<dbReference type="OrthoDB" id="9801077at2"/>
<evidence type="ECO:0000313" key="9">
    <source>
        <dbReference type="EMBL" id="SHF88976.1"/>
    </source>
</evidence>
<keyword evidence="10" id="KW-1185">Reference proteome</keyword>
<keyword evidence="2" id="KW-0378">Hydrolase</keyword>
<evidence type="ECO:0000259" key="7">
    <source>
        <dbReference type="Pfam" id="PF18368"/>
    </source>
</evidence>